<dbReference type="EMBL" id="JAYMFF010000011">
    <property type="protein sequence ID" value="MEC4176150.1"/>
    <property type="molecule type" value="Genomic_DNA"/>
</dbReference>
<dbReference type="SUPFAM" id="SSF53850">
    <property type="entry name" value="Periplasmic binding protein-like II"/>
    <property type="match status" value="1"/>
</dbReference>
<dbReference type="PROSITE" id="PS51257">
    <property type="entry name" value="PROKAR_LIPOPROTEIN"/>
    <property type="match status" value="1"/>
</dbReference>
<dbReference type="InterPro" id="IPR050490">
    <property type="entry name" value="Bact_solute-bd_prot1"/>
</dbReference>
<dbReference type="InterPro" id="IPR006059">
    <property type="entry name" value="SBP"/>
</dbReference>
<gene>
    <name evidence="2" type="ORF">VIN30_06790</name>
</gene>
<evidence type="ECO:0000256" key="1">
    <source>
        <dbReference type="SAM" id="SignalP"/>
    </source>
</evidence>
<protein>
    <submittedName>
        <fullName evidence="2">Sugar ABC transporter substrate-binding protein</fullName>
    </submittedName>
</protein>
<keyword evidence="3" id="KW-1185">Reference proteome</keyword>
<sequence>MEQKTAKRRRIQRVGIALAAAALVLGMTGAVACASAEPEASGGNGALSGELVFWHSFVQADRAAAIEEAAARFEEENPGTNITIEIMPWTDFKKRWRAGAANGDLPDISTACNMYETEELVAAGLLQPADAVIEAIGRERFADNVLAELAHNGDTYGVPYYSHAYVLWYRTDLLAAAGLSVPRTWDELATAARTLTDPGQGIYGCAMALSPDDFTAVINLHMYVRAAGGSLLDDNLQANLTSPEALAGIAYWAELYRDCSPADAIDDSVTEQAARFYAGQTAFDFNSGFHVSGVAGTSPELLDDISCAPLPAMDADGAAPSSVVTHIPLVLYRQTQNPALAQAFLEFLYEDENYGAFLDSAPVGMLPSIRGISSTEDYQSNPLRRQFADEERVIQNAMLTGNALGFEEGPNLHAGILVSSDAIEVMFRRILQEKTPVEEAAQEAEDQLNRQFAEADATLAANGSANEVNNR</sequence>
<feature type="chain" id="PRO_5045647915" evidence="1">
    <location>
        <begin position="33"/>
        <end position="471"/>
    </location>
</feature>
<dbReference type="Gene3D" id="3.40.190.10">
    <property type="entry name" value="Periplasmic binding protein-like II"/>
    <property type="match status" value="1"/>
</dbReference>
<evidence type="ECO:0000313" key="2">
    <source>
        <dbReference type="EMBL" id="MEC4176150.1"/>
    </source>
</evidence>
<dbReference type="PANTHER" id="PTHR43649">
    <property type="entry name" value="ARABINOSE-BINDING PROTEIN-RELATED"/>
    <property type="match status" value="1"/>
</dbReference>
<feature type="signal peptide" evidence="1">
    <location>
        <begin position="1"/>
        <end position="32"/>
    </location>
</feature>
<accession>A0ABU6IIA4</accession>
<keyword evidence="1" id="KW-0732">Signal</keyword>
<evidence type="ECO:0000313" key="3">
    <source>
        <dbReference type="Proteomes" id="UP001349994"/>
    </source>
</evidence>
<reference evidence="2 3" key="1">
    <citation type="submission" date="2024-01" db="EMBL/GenBank/DDBJ databases">
        <title>novel species in genus Adlercreutzia.</title>
        <authorList>
            <person name="Liu X."/>
        </authorList>
    </citation>
    <scope>NUCLEOTIDE SEQUENCE [LARGE SCALE GENOMIC DNA]</scope>
    <source>
        <strain evidence="2 3">R7</strain>
    </source>
</reference>
<dbReference type="Pfam" id="PF01547">
    <property type="entry name" value="SBP_bac_1"/>
    <property type="match status" value="1"/>
</dbReference>
<dbReference type="Proteomes" id="UP001349994">
    <property type="component" value="Unassembled WGS sequence"/>
</dbReference>
<dbReference type="CDD" id="cd13585">
    <property type="entry name" value="PBP2_TMBP_like"/>
    <property type="match status" value="1"/>
</dbReference>
<organism evidence="2 3">
    <name type="scientific">Adlercreutzia wanghongyangiae</name>
    <dbReference type="NCBI Taxonomy" id="3111451"/>
    <lineage>
        <taxon>Bacteria</taxon>
        <taxon>Bacillati</taxon>
        <taxon>Actinomycetota</taxon>
        <taxon>Coriobacteriia</taxon>
        <taxon>Eggerthellales</taxon>
        <taxon>Eggerthellaceae</taxon>
        <taxon>Adlercreutzia</taxon>
    </lineage>
</organism>
<dbReference type="RefSeq" id="WP_338210289.1">
    <property type="nucleotide sequence ID" value="NZ_JAYMFF010000011.1"/>
</dbReference>
<dbReference type="PANTHER" id="PTHR43649:SF12">
    <property type="entry name" value="DIACETYLCHITOBIOSE BINDING PROTEIN DASA"/>
    <property type="match status" value="1"/>
</dbReference>
<name>A0ABU6IIA4_9ACTN</name>
<proteinExistence type="predicted"/>
<comment type="caution">
    <text evidence="2">The sequence shown here is derived from an EMBL/GenBank/DDBJ whole genome shotgun (WGS) entry which is preliminary data.</text>
</comment>